<sequence length="102" mass="10941">MEASLVSGTEVPNPCGGYCLASAPPGVAFLYRPRPLVNLRGRRSRVPASGGSPGCRVQKRARARLLSSPFLFPAVTQQSAMRDKIVTFPECGMPLCFPACLF</sequence>
<organism evidence="1 2">
    <name type="scientific">Caerostris extrusa</name>
    <name type="common">Bark spider</name>
    <name type="synonym">Caerostris bankana</name>
    <dbReference type="NCBI Taxonomy" id="172846"/>
    <lineage>
        <taxon>Eukaryota</taxon>
        <taxon>Metazoa</taxon>
        <taxon>Ecdysozoa</taxon>
        <taxon>Arthropoda</taxon>
        <taxon>Chelicerata</taxon>
        <taxon>Arachnida</taxon>
        <taxon>Araneae</taxon>
        <taxon>Araneomorphae</taxon>
        <taxon>Entelegynae</taxon>
        <taxon>Araneoidea</taxon>
        <taxon>Araneidae</taxon>
        <taxon>Caerostris</taxon>
    </lineage>
</organism>
<dbReference type="Proteomes" id="UP001054945">
    <property type="component" value="Unassembled WGS sequence"/>
</dbReference>
<dbReference type="EMBL" id="BPLR01000288">
    <property type="protein sequence ID" value="GIY93654.1"/>
    <property type="molecule type" value="Genomic_DNA"/>
</dbReference>
<reference evidence="1 2" key="1">
    <citation type="submission" date="2021-06" db="EMBL/GenBank/DDBJ databases">
        <title>Caerostris extrusa draft genome.</title>
        <authorList>
            <person name="Kono N."/>
            <person name="Arakawa K."/>
        </authorList>
    </citation>
    <scope>NUCLEOTIDE SEQUENCE [LARGE SCALE GENOMIC DNA]</scope>
</reference>
<accession>A0AAV4XG95</accession>
<proteinExistence type="predicted"/>
<keyword evidence="2" id="KW-1185">Reference proteome</keyword>
<gene>
    <name evidence="1" type="ORF">CEXT_34621</name>
</gene>
<protein>
    <submittedName>
        <fullName evidence="1">Uncharacterized protein</fullName>
    </submittedName>
</protein>
<evidence type="ECO:0000313" key="2">
    <source>
        <dbReference type="Proteomes" id="UP001054945"/>
    </source>
</evidence>
<evidence type="ECO:0000313" key="1">
    <source>
        <dbReference type="EMBL" id="GIY93654.1"/>
    </source>
</evidence>
<dbReference type="AlphaFoldDB" id="A0AAV4XG95"/>
<comment type="caution">
    <text evidence="1">The sequence shown here is derived from an EMBL/GenBank/DDBJ whole genome shotgun (WGS) entry which is preliminary data.</text>
</comment>
<name>A0AAV4XG95_CAEEX</name>